<keyword evidence="2" id="KW-1185">Reference proteome</keyword>
<name>A0A6A7BEZ0_9PLEO</name>
<evidence type="ECO:0000313" key="1">
    <source>
        <dbReference type="EMBL" id="KAF2853055.1"/>
    </source>
</evidence>
<dbReference type="AlphaFoldDB" id="A0A6A7BEZ0"/>
<dbReference type="OrthoDB" id="3547690at2759"/>
<gene>
    <name evidence="1" type="ORF">T440DRAFT_515786</name>
</gene>
<dbReference type="EMBL" id="MU006296">
    <property type="protein sequence ID" value="KAF2853055.1"/>
    <property type="molecule type" value="Genomic_DNA"/>
</dbReference>
<organism evidence="1 2">
    <name type="scientific">Plenodomus tracheiphilus IPT5</name>
    <dbReference type="NCBI Taxonomy" id="1408161"/>
    <lineage>
        <taxon>Eukaryota</taxon>
        <taxon>Fungi</taxon>
        <taxon>Dikarya</taxon>
        <taxon>Ascomycota</taxon>
        <taxon>Pezizomycotina</taxon>
        <taxon>Dothideomycetes</taxon>
        <taxon>Pleosporomycetidae</taxon>
        <taxon>Pleosporales</taxon>
        <taxon>Pleosporineae</taxon>
        <taxon>Leptosphaeriaceae</taxon>
        <taxon>Plenodomus</taxon>
    </lineage>
</organism>
<accession>A0A6A7BEZ0</accession>
<protein>
    <submittedName>
        <fullName evidence="1">Uncharacterized protein</fullName>
    </submittedName>
</protein>
<dbReference type="Proteomes" id="UP000799423">
    <property type="component" value="Unassembled WGS sequence"/>
</dbReference>
<evidence type="ECO:0000313" key="2">
    <source>
        <dbReference type="Proteomes" id="UP000799423"/>
    </source>
</evidence>
<proteinExistence type="predicted"/>
<reference evidence="1" key="1">
    <citation type="submission" date="2020-01" db="EMBL/GenBank/DDBJ databases">
        <authorList>
            <consortium name="DOE Joint Genome Institute"/>
            <person name="Haridas S."/>
            <person name="Albert R."/>
            <person name="Binder M."/>
            <person name="Bloem J."/>
            <person name="Labutti K."/>
            <person name="Salamov A."/>
            <person name="Andreopoulos B."/>
            <person name="Baker S.E."/>
            <person name="Barry K."/>
            <person name="Bills G."/>
            <person name="Bluhm B.H."/>
            <person name="Cannon C."/>
            <person name="Castanera R."/>
            <person name="Culley D.E."/>
            <person name="Daum C."/>
            <person name="Ezra D."/>
            <person name="Gonzalez J.B."/>
            <person name="Henrissat B."/>
            <person name="Kuo A."/>
            <person name="Liang C."/>
            <person name="Lipzen A."/>
            <person name="Lutzoni F."/>
            <person name="Magnuson J."/>
            <person name="Mondo S."/>
            <person name="Nolan M."/>
            <person name="Ohm R."/>
            <person name="Pangilinan J."/>
            <person name="Park H.-J."/>
            <person name="Ramirez L."/>
            <person name="Alfaro M."/>
            <person name="Sun H."/>
            <person name="Tritt A."/>
            <person name="Yoshinaga Y."/>
            <person name="Zwiers L.-H."/>
            <person name="Turgeon B.G."/>
            <person name="Goodwin S.B."/>
            <person name="Spatafora J.W."/>
            <person name="Crous P.W."/>
            <person name="Grigoriev I.V."/>
        </authorList>
    </citation>
    <scope>NUCLEOTIDE SEQUENCE</scope>
    <source>
        <strain evidence="1">IPT5</strain>
    </source>
</reference>
<sequence>MSLNNNPQCGPMSPSTSCVYHTQCLSGAPTVPAKEMDPMERFLAEGPGEQNAVFVRGDNNQLSISKGCTCSNKGNTSRL</sequence>